<evidence type="ECO:0000313" key="3">
    <source>
        <dbReference type="Proteomes" id="UP001174677"/>
    </source>
</evidence>
<keyword evidence="1" id="KW-1133">Transmembrane helix</keyword>
<keyword evidence="1" id="KW-0812">Transmembrane</keyword>
<accession>A0ABQ9NBT4</accession>
<feature type="transmembrane region" description="Helical" evidence="1">
    <location>
        <begin position="102"/>
        <end position="120"/>
    </location>
</feature>
<reference evidence="2" key="1">
    <citation type="journal article" date="2023" name="Plant Biotechnol. J.">
        <title>Chromosome-level wild Hevea brasiliensis genome provides new tools for genomic-assisted breeding and valuable loci to elevate rubber yield.</title>
        <authorList>
            <person name="Cheng H."/>
            <person name="Song X."/>
            <person name="Hu Y."/>
            <person name="Wu T."/>
            <person name="Yang Q."/>
            <person name="An Z."/>
            <person name="Feng S."/>
            <person name="Deng Z."/>
            <person name="Wu W."/>
            <person name="Zeng X."/>
            <person name="Tu M."/>
            <person name="Wang X."/>
            <person name="Huang H."/>
        </authorList>
    </citation>
    <scope>NUCLEOTIDE SEQUENCE</scope>
    <source>
        <strain evidence="2">MT/VB/25A 57/8</strain>
    </source>
</reference>
<evidence type="ECO:0008006" key="4">
    <source>
        <dbReference type="Google" id="ProtNLM"/>
    </source>
</evidence>
<evidence type="ECO:0000313" key="2">
    <source>
        <dbReference type="EMBL" id="KAJ9189768.1"/>
    </source>
</evidence>
<dbReference type="EMBL" id="JARPOI010000001">
    <property type="protein sequence ID" value="KAJ9189768.1"/>
    <property type="molecule type" value="Genomic_DNA"/>
</dbReference>
<proteinExistence type="predicted"/>
<organism evidence="2 3">
    <name type="scientific">Hevea brasiliensis</name>
    <name type="common">Para rubber tree</name>
    <name type="synonym">Siphonia brasiliensis</name>
    <dbReference type="NCBI Taxonomy" id="3981"/>
    <lineage>
        <taxon>Eukaryota</taxon>
        <taxon>Viridiplantae</taxon>
        <taxon>Streptophyta</taxon>
        <taxon>Embryophyta</taxon>
        <taxon>Tracheophyta</taxon>
        <taxon>Spermatophyta</taxon>
        <taxon>Magnoliopsida</taxon>
        <taxon>eudicotyledons</taxon>
        <taxon>Gunneridae</taxon>
        <taxon>Pentapetalae</taxon>
        <taxon>rosids</taxon>
        <taxon>fabids</taxon>
        <taxon>Malpighiales</taxon>
        <taxon>Euphorbiaceae</taxon>
        <taxon>Crotonoideae</taxon>
        <taxon>Micrandreae</taxon>
        <taxon>Hevea</taxon>
    </lineage>
</organism>
<gene>
    <name evidence="2" type="ORF">P3X46_001022</name>
</gene>
<sequence length="123" mass="12831">MATTFKKFSGSSSSSAAAAAVSLVILFSNLLALSSEHMIAASPAVLPYVTAPNISSFFPTPTNDTQWPLSSADPPRSEALEPVPNSGEFIGKSSSSSPKLNGHISLFVVGICIIFVIRFVSLV</sequence>
<evidence type="ECO:0000256" key="1">
    <source>
        <dbReference type="SAM" id="Phobius"/>
    </source>
</evidence>
<dbReference type="Proteomes" id="UP001174677">
    <property type="component" value="Chromosome 1"/>
</dbReference>
<protein>
    <recommendedName>
        <fullName evidence="4">CASP-like protein</fullName>
    </recommendedName>
</protein>
<name>A0ABQ9NBT4_HEVBR</name>
<comment type="caution">
    <text evidence="2">The sequence shown here is derived from an EMBL/GenBank/DDBJ whole genome shotgun (WGS) entry which is preliminary data.</text>
</comment>
<keyword evidence="3" id="KW-1185">Reference proteome</keyword>
<keyword evidence="1" id="KW-0472">Membrane</keyword>